<organism evidence="5 6">
    <name type="scientific">Brenthis ino</name>
    <name type="common">lesser marbled fritillary</name>
    <dbReference type="NCBI Taxonomy" id="405034"/>
    <lineage>
        <taxon>Eukaryota</taxon>
        <taxon>Metazoa</taxon>
        <taxon>Ecdysozoa</taxon>
        <taxon>Arthropoda</taxon>
        <taxon>Hexapoda</taxon>
        <taxon>Insecta</taxon>
        <taxon>Pterygota</taxon>
        <taxon>Neoptera</taxon>
        <taxon>Endopterygota</taxon>
        <taxon>Lepidoptera</taxon>
        <taxon>Glossata</taxon>
        <taxon>Ditrysia</taxon>
        <taxon>Papilionoidea</taxon>
        <taxon>Nymphalidae</taxon>
        <taxon>Heliconiinae</taxon>
        <taxon>Argynnini</taxon>
        <taxon>Brenthis</taxon>
    </lineage>
</organism>
<dbReference type="Pfam" id="PF00379">
    <property type="entry name" value="Chitin_bind_4"/>
    <property type="match status" value="1"/>
</dbReference>
<keyword evidence="6" id="KW-1185">Reference proteome</keyword>
<dbReference type="GO" id="GO:0062129">
    <property type="term" value="C:chitin-based extracellular matrix"/>
    <property type="evidence" value="ECO:0007669"/>
    <property type="project" value="TreeGrafter"/>
</dbReference>
<evidence type="ECO:0000256" key="3">
    <source>
        <dbReference type="PROSITE-ProRule" id="PRU00497"/>
    </source>
</evidence>
<dbReference type="Proteomes" id="UP000838878">
    <property type="component" value="Chromosome 7"/>
</dbReference>
<sequence>MKMIIIILALVALVAAAPVDEKEPPKILRAEFDQQPQGSYVYSFETENGISRSETGELKEVLDEENKPHSVIIVRGSYSYINSEGKQDTITYVADETGFHPEGESIPKPASRR</sequence>
<name>A0A8J9YEH2_9NEOP</name>
<evidence type="ECO:0000313" key="5">
    <source>
        <dbReference type="EMBL" id="CAH0727814.1"/>
    </source>
</evidence>
<evidence type="ECO:0000313" key="6">
    <source>
        <dbReference type="Proteomes" id="UP000838878"/>
    </source>
</evidence>
<dbReference type="OrthoDB" id="6515429at2759"/>
<dbReference type="GO" id="GO:0008010">
    <property type="term" value="F:structural constituent of chitin-based larval cuticle"/>
    <property type="evidence" value="ECO:0007669"/>
    <property type="project" value="TreeGrafter"/>
</dbReference>
<dbReference type="PRINTS" id="PR00947">
    <property type="entry name" value="CUTICLE"/>
</dbReference>
<dbReference type="InterPro" id="IPR000618">
    <property type="entry name" value="Insect_cuticle"/>
</dbReference>
<dbReference type="PANTHER" id="PTHR10380">
    <property type="entry name" value="CUTICLE PROTEIN"/>
    <property type="match status" value="1"/>
</dbReference>
<feature type="chain" id="PRO_5035437300" description="Larval cuticle protein 1-like" evidence="4">
    <location>
        <begin position="17"/>
        <end position="113"/>
    </location>
</feature>
<evidence type="ECO:0008006" key="7">
    <source>
        <dbReference type="Google" id="ProtNLM"/>
    </source>
</evidence>
<dbReference type="PANTHER" id="PTHR10380:SF173">
    <property type="entry name" value="CUTICULAR PROTEIN 47EF, ISOFORM C-RELATED"/>
    <property type="match status" value="1"/>
</dbReference>
<dbReference type="InterPro" id="IPR031311">
    <property type="entry name" value="CHIT_BIND_RR_consensus"/>
</dbReference>
<gene>
    <name evidence="5" type="ORF">BINO364_LOCUS13112</name>
</gene>
<evidence type="ECO:0000256" key="2">
    <source>
        <dbReference type="ARBA" id="ARBA00022729"/>
    </source>
</evidence>
<dbReference type="EMBL" id="OV170227">
    <property type="protein sequence ID" value="CAH0727814.1"/>
    <property type="molecule type" value="Genomic_DNA"/>
</dbReference>
<protein>
    <recommendedName>
        <fullName evidence="7">Larval cuticle protein 1-like</fullName>
    </recommendedName>
</protein>
<reference evidence="5" key="1">
    <citation type="submission" date="2021-12" db="EMBL/GenBank/DDBJ databases">
        <authorList>
            <person name="Martin H S."/>
        </authorList>
    </citation>
    <scope>NUCLEOTIDE SEQUENCE</scope>
</reference>
<keyword evidence="1 3" id="KW-0193">Cuticle</keyword>
<dbReference type="PROSITE" id="PS51155">
    <property type="entry name" value="CHIT_BIND_RR_2"/>
    <property type="match status" value="1"/>
</dbReference>
<dbReference type="PROSITE" id="PS00233">
    <property type="entry name" value="CHIT_BIND_RR_1"/>
    <property type="match status" value="1"/>
</dbReference>
<dbReference type="InterPro" id="IPR050468">
    <property type="entry name" value="Cuticle_Struct_Prot"/>
</dbReference>
<evidence type="ECO:0000256" key="4">
    <source>
        <dbReference type="SAM" id="SignalP"/>
    </source>
</evidence>
<proteinExistence type="predicted"/>
<evidence type="ECO:0000256" key="1">
    <source>
        <dbReference type="ARBA" id="ARBA00022460"/>
    </source>
</evidence>
<feature type="signal peptide" evidence="4">
    <location>
        <begin position="1"/>
        <end position="16"/>
    </location>
</feature>
<accession>A0A8J9YEH2</accession>
<dbReference type="AlphaFoldDB" id="A0A8J9YEH2"/>
<keyword evidence="2 4" id="KW-0732">Signal</keyword>
<feature type="non-terminal residue" evidence="5">
    <location>
        <position position="113"/>
    </location>
</feature>